<dbReference type="OrthoDB" id="9804079at2"/>
<dbReference type="AlphaFoldDB" id="A0A368N7S2"/>
<dbReference type="InterPro" id="IPR025841">
    <property type="entry name" value="CP_ATPgrasp_2"/>
</dbReference>
<dbReference type="PANTHER" id="PTHR34595">
    <property type="entry name" value="BLR5612 PROTEIN"/>
    <property type="match status" value="1"/>
</dbReference>
<dbReference type="Gene3D" id="3.30.1490.270">
    <property type="match status" value="1"/>
</dbReference>
<sequence>MQNEGDTKKYASLIAGYRDIDSRRFDEMWSKEGTIQPHWRDFMRAQERFGPDDIDARKLELDGLLRENGVTYNAYTEGASDNRPWDLDPCPLVLAGDEWGQLEPALIQRGELLNALYKDLYGPQRLMKARILPPDLIFQHPGFCRAAVGMPLPGQYALVQSAFNLVRGTDKQWWVLSDRLQTMQGAGYALETRLAMSRVYPNLIRHCEVQRLAEYFRHAHQSLVDAAEVDDPHVVLLSPGPSNESYFEDAYLANYQGYTLVQGDDLVVRDGYVWLKTLHGLKKVDVILRRISDQFSDPLSLRPDSFIGVPGLIESMRQRKVVVVNPIGGWLLESPGLYPFLERCCQYLLGEPLKIPSAATWWCGQPTAFAHVIKNIDKMVVKHVSERADIAFGHLLSKPQQQQLIDRIKLNPAMYVGQQMLNVSTMPSWTDQQLKPRHGFLRTFMSASRSGYQLMPGGLACVAREQGQSVVNTQAGAVNKDTWVRASEAMPLRPYAPKEHGAAVQERELRVISSRTAENLFWLGRYSQRAEMVARIMRQVINSFYDEFSEQGQPLASAGKLMAALRQFTDDLPLIADTGAEVDLNQSQSQSQSQTQTQSPDITAELYNIAVDKNMSRGMHSILASLHRSAFHSRDVWSNDSWRVIDDIGEVVTKLRGHSSLGSLQRGLDKLLSSLMALNGLIADSMNHDDGWRMLDIGRLLERTINLSHLLEFTVSCKVSDNETEVLTALLSANDNEMNYRRYYRGEMDAQSVLDYVLLNRFNPRGMVYQLDHLQQHIRQIFVDDGSQISAAERSVLSAYSQVQLADVSQLVLENEVHCRPSLTQLMKHIQQSLEVTSSELSNECFVHSQKSRSSEWSGSES</sequence>
<dbReference type="Gene3D" id="3.40.50.11290">
    <property type="match status" value="1"/>
</dbReference>
<name>A0A368N7S2_9GAMM</name>
<dbReference type="SUPFAM" id="SSF56059">
    <property type="entry name" value="Glutathione synthetase ATP-binding domain-like"/>
    <property type="match status" value="1"/>
</dbReference>
<reference evidence="3 4" key="1">
    <citation type="submission" date="2018-07" db="EMBL/GenBank/DDBJ databases">
        <title>Corallincola holothuriorum sp. nov., a new facultative anaerobe isolated from sea cucumber Apostichopus japonicus.</title>
        <authorList>
            <person name="Xia H."/>
        </authorList>
    </citation>
    <scope>NUCLEOTIDE SEQUENCE [LARGE SCALE GENOMIC DNA]</scope>
    <source>
        <strain evidence="3 4">C4</strain>
    </source>
</reference>
<dbReference type="Pfam" id="PF04168">
    <property type="entry name" value="Alpha-E"/>
    <property type="match status" value="1"/>
</dbReference>
<organism evidence="3 4">
    <name type="scientific">Corallincola holothuriorum</name>
    <dbReference type="NCBI Taxonomy" id="2282215"/>
    <lineage>
        <taxon>Bacteria</taxon>
        <taxon>Pseudomonadati</taxon>
        <taxon>Pseudomonadota</taxon>
        <taxon>Gammaproteobacteria</taxon>
        <taxon>Alteromonadales</taxon>
        <taxon>Psychromonadaceae</taxon>
        <taxon>Corallincola</taxon>
    </lineage>
</organism>
<evidence type="ECO:0000259" key="2">
    <source>
        <dbReference type="Pfam" id="PF14403"/>
    </source>
</evidence>
<proteinExistence type="predicted"/>
<dbReference type="EMBL" id="QPID01000011">
    <property type="protein sequence ID" value="RCU45319.1"/>
    <property type="molecule type" value="Genomic_DNA"/>
</dbReference>
<dbReference type="Proteomes" id="UP000252558">
    <property type="component" value="Unassembled WGS sequence"/>
</dbReference>
<dbReference type="Pfam" id="PF14403">
    <property type="entry name" value="CP_ATPgrasp_2"/>
    <property type="match status" value="1"/>
</dbReference>
<evidence type="ECO:0000313" key="3">
    <source>
        <dbReference type="EMBL" id="RCU45319.1"/>
    </source>
</evidence>
<dbReference type="InterPro" id="IPR051680">
    <property type="entry name" value="ATP-dep_Glu-Cys_Ligase-2"/>
</dbReference>
<evidence type="ECO:0000259" key="1">
    <source>
        <dbReference type="Pfam" id="PF04168"/>
    </source>
</evidence>
<dbReference type="RefSeq" id="WP_114339542.1">
    <property type="nucleotide sequence ID" value="NZ_QPID01000011.1"/>
</dbReference>
<evidence type="ECO:0000313" key="4">
    <source>
        <dbReference type="Proteomes" id="UP000252558"/>
    </source>
</evidence>
<keyword evidence="4" id="KW-1185">Reference proteome</keyword>
<accession>A0A368N7S2</accession>
<feature type="domain" description="Circularly permuted ATP-grasp type 2" evidence="2">
    <location>
        <begin position="91"/>
        <end position="463"/>
    </location>
</feature>
<comment type="caution">
    <text evidence="3">The sequence shown here is derived from an EMBL/GenBank/DDBJ whole genome shotgun (WGS) entry which is preliminary data.</text>
</comment>
<feature type="domain" description="DUF403" evidence="1">
    <location>
        <begin position="513"/>
        <end position="844"/>
    </location>
</feature>
<dbReference type="InterPro" id="IPR007296">
    <property type="entry name" value="DUF403"/>
</dbReference>
<dbReference type="PANTHER" id="PTHR34595:SF2">
    <property type="entry name" value="BLR2978 PROTEIN"/>
    <property type="match status" value="1"/>
</dbReference>
<gene>
    <name evidence="3" type="ORF">DU002_16530</name>
</gene>
<protein>
    <submittedName>
        <fullName evidence="3">Uncharacterized protein</fullName>
    </submittedName>
</protein>